<reference evidence="2" key="2">
    <citation type="submission" date="2022-03" db="EMBL/GenBank/DDBJ databases">
        <title>Draft title - Genomic analysis of global carrot germplasm unveils the trajectory of domestication and the origin of high carotenoid orange carrot.</title>
        <authorList>
            <person name="Iorizzo M."/>
            <person name="Ellison S."/>
            <person name="Senalik D."/>
            <person name="Macko-Podgorni A."/>
            <person name="Grzebelus D."/>
            <person name="Bostan H."/>
            <person name="Rolling W."/>
            <person name="Curaba J."/>
            <person name="Simon P."/>
        </authorList>
    </citation>
    <scope>NUCLEOTIDE SEQUENCE</scope>
    <source>
        <tissue evidence="2">Leaf</tissue>
    </source>
</reference>
<gene>
    <name evidence="2" type="ORF">DCAR_0622800</name>
</gene>
<protein>
    <recommendedName>
        <fullName evidence="1">Retrotransposon Copia-like N-terminal domain-containing protein</fullName>
    </recommendedName>
</protein>
<dbReference type="InterPro" id="IPR029472">
    <property type="entry name" value="Copia-like_N"/>
</dbReference>
<dbReference type="AlphaFoldDB" id="A0AAF0X8V8"/>
<name>A0AAF0X8V8_DAUCS</name>
<feature type="domain" description="Retrotransposon Copia-like N-terminal" evidence="1">
    <location>
        <begin position="29"/>
        <end position="63"/>
    </location>
</feature>
<dbReference type="Pfam" id="PF14244">
    <property type="entry name" value="Retrotran_gag_3"/>
    <property type="match status" value="1"/>
</dbReference>
<proteinExistence type="predicted"/>
<accession>A0AAF0X8V8</accession>
<organism evidence="2 3">
    <name type="scientific">Daucus carota subsp. sativus</name>
    <name type="common">Carrot</name>
    <dbReference type="NCBI Taxonomy" id="79200"/>
    <lineage>
        <taxon>Eukaryota</taxon>
        <taxon>Viridiplantae</taxon>
        <taxon>Streptophyta</taxon>
        <taxon>Embryophyta</taxon>
        <taxon>Tracheophyta</taxon>
        <taxon>Spermatophyta</taxon>
        <taxon>Magnoliopsida</taxon>
        <taxon>eudicotyledons</taxon>
        <taxon>Gunneridae</taxon>
        <taxon>Pentapetalae</taxon>
        <taxon>asterids</taxon>
        <taxon>campanulids</taxon>
        <taxon>Apiales</taxon>
        <taxon>Apiaceae</taxon>
        <taxon>Apioideae</taxon>
        <taxon>Scandiceae</taxon>
        <taxon>Daucinae</taxon>
        <taxon>Daucus</taxon>
        <taxon>Daucus sect. Daucus</taxon>
    </lineage>
</organism>
<evidence type="ECO:0000313" key="2">
    <source>
        <dbReference type="EMBL" id="WOH03403.1"/>
    </source>
</evidence>
<reference evidence="2" key="1">
    <citation type="journal article" date="2016" name="Nat. Genet.">
        <title>A high-quality carrot genome assembly provides new insights into carotenoid accumulation and asterid genome evolution.</title>
        <authorList>
            <person name="Iorizzo M."/>
            <person name="Ellison S."/>
            <person name="Senalik D."/>
            <person name="Zeng P."/>
            <person name="Satapoomin P."/>
            <person name="Huang J."/>
            <person name="Bowman M."/>
            <person name="Iovene M."/>
            <person name="Sanseverino W."/>
            <person name="Cavagnaro P."/>
            <person name="Yildiz M."/>
            <person name="Macko-Podgorni A."/>
            <person name="Moranska E."/>
            <person name="Grzebelus E."/>
            <person name="Grzebelus D."/>
            <person name="Ashrafi H."/>
            <person name="Zheng Z."/>
            <person name="Cheng S."/>
            <person name="Spooner D."/>
            <person name="Van Deynze A."/>
            <person name="Simon P."/>
        </authorList>
    </citation>
    <scope>NUCLEOTIDE SEQUENCE</scope>
    <source>
        <tissue evidence="2">Leaf</tissue>
    </source>
</reference>
<keyword evidence="3" id="KW-1185">Reference proteome</keyword>
<evidence type="ECO:0000313" key="3">
    <source>
        <dbReference type="Proteomes" id="UP000077755"/>
    </source>
</evidence>
<dbReference type="EMBL" id="CP093348">
    <property type="protein sequence ID" value="WOH03403.1"/>
    <property type="molecule type" value="Genomic_DNA"/>
</dbReference>
<sequence length="112" mass="12739">MSSIDSQSTIPNNSDPTKSFIFISLHYRIKLTSMNYISWKTQLETTLLGYDIYKFIDGSFPAPSKTLTKDQTLSHNPTYTTRFHKDKLILGALVRTLSPAIVPFIPQCQKHS</sequence>
<dbReference type="Proteomes" id="UP000077755">
    <property type="component" value="Chromosome 6"/>
</dbReference>
<evidence type="ECO:0000259" key="1">
    <source>
        <dbReference type="Pfam" id="PF14244"/>
    </source>
</evidence>